<comment type="similarity">
    <text evidence="3">Belongs to the HARBI1 family.</text>
</comment>
<reference evidence="10" key="3">
    <citation type="submission" date="2025-09" db="UniProtKB">
        <authorList>
            <consortium name="Ensembl"/>
        </authorList>
    </citation>
    <scope>IDENTIFICATION</scope>
</reference>
<dbReference type="PANTHER" id="PTHR22930">
    <property type="match status" value="1"/>
</dbReference>
<dbReference type="PANTHER" id="PTHR22930:SF85">
    <property type="entry name" value="GH03217P-RELATED"/>
    <property type="match status" value="1"/>
</dbReference>
<evidence type="ECO:0000256" key="6">
    <source>
        <dbReference type="ARBA" id="ARBA00022801"/>
    </source>
</evidence>
<comment type="cofactor">
    <cofactor evidence="1">
        <name>a divalent metal cation</name>
        <dbReference type="ChEBI" id="CHEBI:60240"/>
    </cofactor>
</comment>
<dbReference type="InterPro" id="IPR045249">
    <property type="entry name" value="HARBI1-like"/>
</dbReference>
<feature type="chain" id="PRO_5034533257" evidence="8">
    <location>
        <begin position="22"/>
        <end position="424"/>
    </location>
</feature>
<evidence type="ECO:0000256" key="7">
    <source>
        <dbReference type="ARBA" id="ARBA00023242"/>
    </source>
</evidence>
<dbReference type="Proteomes" id="UP000694680">
    <property type="component" value="Chromosome 1"/>
</dbReference>
<evidence type="ECO:0000256" key="4">
    <source>
        <dbReference type="ARBA" id="ARBA00022722"/>
    </source>
</evidence>
<keyword evidence="8" id="KW-0732">Signal</keyword>
<keyword evidence="7" id="KW-0539">Nucleus</keyword>
<evidence type="ECO:0000313" key="10">
    <source>
        <dbReference type="Ensembl" id="ENSGWIP00000009531.1"/>
    </source>
</evidence>
<organism evidence="10 11">
    <name type="scientific">Gouania willdenowi</name>
    <name type="common">Blunt-snouted clingfish</name>
    <name type="synonym">Lepadogaster willdenowi</name>
    <dbReference type="NCBI Taxonomy" id="441366"/>
    <lineage>
        <taxon>Eukaryota</taxon>
        <taxon>Metazoa</taxon>
        <taxon>Chordata</taxon>
        <taxon>Craniata</taxon>
        <taxon>Vertebrata</taxon>
        <taxon>Euteleostomi</taxon>
        <taxon>Actinopterygii</taxon>
        <taxon>Neopterygii</taxon>
        <taxon>Teleostei</taxon>
        <taxon>Neoteleostei</taxon>
        <taxon>Acanthomorphata</taxon>
        <taxon>Ovalentaria</taxon>
        <taxon>Blenniimorphae</taxon>
        <taxon>Blenniiformes</taxon>
        <taxon>Gobiesocoidei</taxon>
        <taxon>Gobiesocidae</taxon>
        <taxon>Gobiesocinae</taxon>
        <taxon>Gouania</taxon>
    </lineage>
</organism>
<keyword evidence="4" id="KW-0540">Nuclease</keyword>
<feature type="signal peptide" evidence="8">
    <location>
        <begin position="1"/>
        <end position="21"/>
    </location>
</feature>
<evidence type="ECO:0000256" key="5">
    <source>
        <dbReference type="ARBA" id="ARBA00022723"/>
    </source>
</evidence>
<keyword evidence="5" id="KW-0479">Metal-binding</keyword>
<keyword evidence="11" id="KW-1185">Reference proteome</keyword>
<dbReference type="GO" id="GO:0005634">
    <property type="term" value="C:nucleus"/>
    <property type="evidence" value="ECO:0007669"/>
    <property type="project" value="UniProtKB-SubCell"/>
</dbReference>
<evidence type="ECO:0000256" key="1">
    <source>
        <dbReference type="ARBA" id="ARBA00001968"/>
    </source>
</evidence>
<dbReference type="GO" id="GO:0046872">
    <property type="term" value="F:metal ion binding"/>
    <property type="evidence" value="ECO:0007669"/>
    <property type="project" value="UniProtKB-KW"/>
</dbReference>
<keyword evidence="6" id="KW-0378">Hydrolase</keyword>
<dbReference type="Ensembl" id="ENSGWIT00000010628.1">
    <property type="protein sequence ID" value="ENSGWIP00000009531.1"/>
    <property type="gene ID" value="ENSGWIG00000005678.1"/>
</dbReference>
<dbReference type="RefSeq" id="XP_028297768.1">
    <property type="nucleotide sequence ID" value="XM_028441967.1"/>
</dbReference>
<name>A0A8C5DNT7_GOUWI</name>
<comment type="subcellular location">
    <subcellularLocation>
        <location evidence="2">Nucleus</location>
    </subcellularLocation>
</comment>
<reference evidence="10" key="1">
    <citation type="submission" date="2020-06" db="EMBL/GenBank/DDBJ databases">
        <authorList>
            <consortium name="Wellcome Sanger Institute Data Sharing"/>
        </authorList>
    </citation>
    <scope>NUCLEOTIDE SEQUENCE [LARGE SCALE GENOMIC DNA]</scope>
</reference>
<feature type="domain" description="DDE Tnp4" evidence="9">
    <location>
        <begin position="213"/>
        <end position="376"/>
    </location>
</feature>
<dbReference type="GO" id="GO:0004518">
    <property type="term" value="F:nuclease activity"/>
    <property type="evidence" value="ECO:0007669"/>
    <property type="project" value="UniProtKB-KW"/>
</dbReference>
<evidence type="ECO:0000256" key="2">
    <source>
        <dbReference type="ARBA" id="ARBA00004123"/>
    </source>
</evidence>
<evidence type="ECO:0000256" key="3">
    <source>
        <dbReference type="ARBA" id="ARBA00006958"/>
    </source>
</evidence>
<evidence type="ECO:0000259" key="9">
    <source>
        <dbReference type="Pfam" id="PF13359"/>
    </source>
</evidence>
<accession>A0A8C5DNT7</accession>
<dbReference type="OrthoDB" id="2668416at2759"/>
<evidence type="ECO:0000313" key="11">
    <source>
        <dbReference type="Proteomes" id="UP000694680"/>
    </source>
</evidence>
<dbReference type="Pfam" id="PF13359">
    <property type="entry name" value="DDE_Tnp_4"/>
    <property type="match status" value="1"/>
</dbReference>
<reference evidence="10" key="2">
    <citation type="submission" date="2025-08" db="UniProtKB">
        <authorList>
            <consortium name="Ensembl"/>
        </authorList>
    </citation>
    <scope>IDENTIFICATION</scope>
</reference>
<dbReference type="GO" id="GO:0016787">
    <property type="term" value="F:hydrolase activity"/>
    <property type="evidence" value="ECO:0007669"/>
    <property type="project" value="UniProtKB-KW"/>
</dbReference>
<dbReference type="InterPro" id="IPR027806">
    <property type="entry name" value="HARBI1_dom"/>
</dbReference>
<gene>
    <name evidence="10" type="primary">LOC114459788</name>
</gene>
<dbReference type="GeneID" id="114459788"/>
<proteinExistence type="inferred from homology"/>
<sequence>MEHQQIAVLLACLLALWRVHQNILAQEAVRLELEMRRRAMQCFLQMRRMVARRKRRRRRERENELLLFLRKRRSRIIWAQPRPTCWWEHITDTWDDLEWQKNFRMKRKSFEDLCDILSPSLTRCHTNYRLPVPPELKVALCLWRLATNVEFRSISHLFGVGLSTACSIVQEVVTAINCLMKDQYIRTPSEADFRNIVHGFRDKWKFPQVVGAIDATHISIRAPADDADEYHNRKGFYSILLQAVVDHDLKFWNINIGWPGKVHDARAFANSSLYQRAQSGTLLPNWTETFEGVDVPLLILGDAAYPLLPWLLKPYPEGRGATQAQTAFNHRLNEARMTVQKAFGRLKSRWKCLLKRCDAHITFVSYIVSACCVLHNYCESRNETWEEENPDTEHQDDDRITHDNLQRAGPEVQIRDALSHYFLH</sequence>
<dbReference type="AlphaFoldDB" id="A0A8C5DNT7"/>
<evidence type="ECO:0000256" key="8">
    <source>
        <dbReference type="SAM" id="SignalP"/>
    </source>
</evidence>
<protein>
    <submittedName>
        <fullName evidence="10">Protein ANTAGONIST OF LIKE HETEROCHROMATIN PROTEIN 1-like</fullName>
    </submittedName>
</protein>